<evidence type="ECO:0000256" key="1">
    <source>
        <dbReference type="SAM" id="MobiDB-lite"/>
    </source>
</evidence>
<gene>
    <name evidence="2" type="ORF">DFL_000714</name>
</gene>
<dbReference type="GeneID" id="93583025"/>
<organism evidence="2 3">
    <name type="scientific">Arthrobotrys flagrans</name>
    <name type="common">Nematode-trapping fungus</name>
    <name type="synonym">Trichothecium flagrans</name>
    <dbReference type="NCBI Taxonomy" id="97331"/>
    <lineage>
        <taxon>Eukaryota</taxon>
        <taxon>Fungi</taxon>
        <taxon>Dikarya</taxon>
        <taxon>Ascomycota</taxon>
        <taxon>Pezizomycotina</taxon>
        <taxon>Orbiliomycetes</taxon>
        <taxon>Orbiliales</taxon>
        <taxon>Orbiliaceae</taxon>
        <taxon>Arthrobotrys</taxon>
    </lineage>
</organism>
<comment type="caution">
    <text evidence="2">The sequence shown here is derived from an EMBL/GenBank/DDBJ whole genome shotgun (WGS) entry which is preliminary data.</text>
</comment>
<name>A0A437AEI3_ARTFL</name>
<feature type="region of interest" description="Disordered" evidence="1">
    <location>
        <begin position="236"/>
        <end position="260"/>
    </location>
</feature>
<protein>
    <submittedName>
        <fullName evidence="2">Uncharacterized protein</fullName>
    </submittedName>
</protein>
<evidence type="ECO:0000313" key="3">
    <source>
        <dbReference type="Proteomes" id="UP000283090"/>
    </source>
</evidence>
<dbReference type="OrthoDB" id="5311519at2759"/>
<dbReference type="EMBL" id="SAEB01000001">
    <property type="protein sequence ID" value="RVD89719.1"/>
    <property type="molecule type" value="Genomic_DNA"/>
</dbReference>
<accession>A0A437AEI3</accession>
<proteinExistence type="predicted"/>
<feature type="compositionally biased region" description="Basic and acidic residues" evidence="1">
    <location>
        <begin position="239"/>
        <end position="250"/>
    </location>
</feature>
<dbReference type="RefSeq" id="XP_067495263.1">
    <property type="nucleotide sequence ID" value="XM_067636676.1"/>
</dbReference>
<keyword evidence="3" id="KW-1185">Reference proteome</keyword>
<dbReference type="Proteomes" id="UP000283090">
    <property type="component" value="Unassembled WGS sequence"/>
</dbReference>
<dbReference type="VEuPathDB" id="FungiDB:DFL_000714"/>
<sequence length="260" mass="28200">MDIDHRHRLLETCQYGQCTPLSPCAECQGGLPNYHPGYPNATGAPAGPQHLDNPRLFRGVAQNFLAQTPNLYFGPQFGPLDDPDNNGGGAKFDAPANIQYANAGAGWTQAVNLLIPNAPDVNDNIPAVVPAPQLIDVGYGGGWAGTFPDQPQHFFHNQTVGHGVDAGLAYMQYTLPTPGNAHGRLPGMPTGARRAPRGGYHGEQLFVATCHYPGCGRVMYSRREGKASDNLYQRHQKLKHPDWVRNKSPEQRGSVEPYSP</sequence>
<dbReference type="AlphaFoldDB" id="A0A437AEI3"/>
<reference evidence="2 3" key="1">
    <citation type="submission" date="2019-01" db="EMBL/GenBank/DDBJ databases">
        <title>Intercellular communication is required for trap formation in the nematode-trapping fungus Duddingtonia flagrans.</title>
        <authorList>
            <person name="Youssar L."/>
            <person name="Wernet V."/>
            <person name="Hensel N."/>
            <person name="Hildebrandt H.-G."/>
            <person name="Fischer R."/>
        </authorList>
    </citation>
    <scope>NUCLEOTIDE SEQUENCE [LARGE SCALE GENOMIC DNA]</scope>
    <source>
        <strain evidence="2 3">CBS H-5679</strain>
    </source>
</reference>
<evidence type="ECO:0000313" key="2">
    <source>
        <dbReference type="EMBL" id="RVD89719.1"/>
    </source>
</evidence>